<dbReference type="RefSeq" id="WP_344885064.1">
    <property type="nucleotide sequence ID" value="NZ_BAABCJ010000006.1"/>
</dbReference>
<keyword evidence="1" id="KW-1133">Transmembrane helix</keyword>
<keyword evidence="3" id="KW-1185">Reference proteome</keyword>
<evidence type="ECO:0000256" key="1">
    <source>
        <dbReference type="SAM" id="Phobius"/>
    </source>
</evidence>
<feature type="transmembrane region" description="Helical" evidence="1">
    <location>
        <begin position="7"/>
        <end position="25"/>
    </location>
</feature>
<name>A0ABP7DV29_9MICC</name>
<keyword evidence="1" id="KW-0472">Membrane</keyword>
<keyword evidence="1" id="KW-0812">Transmembrane</keyword>
<dbReference type="EMBL" id="BAABCJ010000006">
    <property type="protein sequence ID" value="GAA3709885.1"/>
    <property type="molecule type" value="Genomic_DNA"/>
</dbReference>
<feature type="transmembrane region" description="Helical" evidence="1">
    <location>
        <begin position="31"/>
        <end position="49"/>
    </location>
</feature>
<dbReference type="Proteomes" id="UP001501536">
    <property type="component" value="Unassembled WGS sequence"/>
</dbReference>
<accession>A0ABP7DV29</accession>
<evidence type="ECO:0000313" key="3">
    <source>
        <dbReference type="Proteomes" id="UP001501536"/>
    </source>
</evidence>
<evidence type="ECO:0008006" key="4">
    <source>
        <dbReference type="Google" id="ProtNLM"/>
    </source>
</evidence>
<reference evidence="3" key="1">
    <citation type="journal article" date="2019" name="Int. J. Syst. Evol. Microbiol.">
        <title>The Global Catalogue of Microorganisms (GCM) 10K type strain sequencing project: providing services to taxonomists for standard genome sequencing and annotation.</title>
        <authorList>
            <consortium name="The Broad Institute Genomics Platform"/>
            <consortium name="The Broad Institute Genome Sequencing Center for Infectious Disease"/>
            <person name="Wu L."/>
            <person name="Ma J."/>
        </authorList>
    </citation>
    <scope>NUCLEOTIDE SEQUENCE [LARGE SCALE GENOMIC DNA]</scope>
    <source>
        <strain evidence="3">JCM 16961</strain>
    </source>
</reference>
<proteinExistence type="predicted"/>
<organism evidence="2 3">
    <name type="scientific">Zhihengliuella alba</name>
    <dbReference type="NCBI Taxonomy" id="547018"/>
    <lineage>
        <taxon>Bacteria</taxon>
        <taxon>Bacillati</taxon>
        <taxon>Actinomycetota</taxon>
        <taxon>Actinomycetes</taxon>
        <taxon>Micrococcales</taxon>
        <taxon>Micrococcaceae</taxon>
        <taxon>Zhihengliuella</taxon>
    </lineage>
</organism>
<sequence>MNYPTPLPPVAVSLLVAIALAWAALEHGVGGFILMAVFLLVGVLIARMVDGRIDARKFWELLTGRRSSS</sequence>
<protein>
    <recommendedName>
        <fullName evidence="4">DUF2273 domain-containing protein</fullName>
    </recommendedName>
</protein>
<evidence type="ECO:0000313" key="2">
    <source>
        <dbReference type="EMBL" id="GAA3709885.1"/>
    </source>
</evidence>
<comment type="caution">
    <text evidence="2">The sequence shown here is derived from an EMBL/GenBank/DDBJ whole genome shotgun (WGS) entry which is preliminary data.</text>
</comment>
<gene>
    <name evidence="2" type="ORF">GCM10022377_24420</name>
</gene>